<dbReference type="PANTHER" id="PTHR43133:SF8">
    <property type="entry name" value="RNA POLYMERASE SIGMA FACTOR HI_1459-RELATED"/>
    <property type="match status" value="1"/>
</dbReference>
<dbReference type="EMBL" id="JBHLTC010000002">
    <property type="protein sequence ID" value="MFC0623179.1"/>
    <property type="molecule type" value="Genomic_DNA"/>
</dbReference>
<comment type="caution">
    <text evidence="9">The sequence shown here is derived from an EMBL/GenBank/DDBJ whole genome shotgun (WGS) entry which is preliminary data.</text>
</comment>
<dbReference type="InterPro" id="IPR007627">
    <property type="entry name" value="RNA_pol_sigma70_r2"/>
</dbReference>
<evidence type="ECO:0000256" key="5">
    <source>
        <dbReference type="ARBA" id="ARBA00023163"/>
    </source>
</evidence>
<dbReference type="Pfam" id="PF04542">
    <property type="entry name" value="Sigma70_r2"/>
    <property type="match status" value="1"/>
</dbReference>
<dbReference type="PANTHER" id="PTHR43133">
    <property type="entry name" value="RNA POLYMERASE ECF-TYPE SIGMA FACTO"/>
    <property type="match status" value="1"/>
</dbReference>
<feature type="domain" description="RNA polymerase sigma factor 70 region 4 type 2" evidence="8">
    <location>
        <begin position="102"/>
        <end position="154"/>
    </location>
</feature>
<accession>A0ABV6QEW7</accession>
<evidence type="ECO:0000256" key="3">
    <source>
        <dbReference type="ARBA" id="ARBA00023082"/>
    </source>
</evidence>
<dbReference type="Pfam" id="PF08281">
    <property type="entry name" value="Sigma70_r4_2"/>
    <property type="match status" value="1"/>
</dbReference>
<keyword evidence="3" id="KW-0731">Sigma factor</keyword>
<evidence type="ECO:0000256" key="2">
    <source>
        <dbReference type="ARBA" id="ARBA00023015"/>
    </source>
</evidence>
<dbReference type="InterPro" id="IPR013324">
    <property type="entry name" value="RNA_pol_sigma_r3/r4-like"/>
</dbReference>
<keyword evidence="2" id="KW-0805">Transcription regulation</keyword>
<evidence type="ECO:0000259" key="8">
    <source>
        <dbReference type="Pfam" id="PF08281"/>
    </source>
</evidence>
<dbReference type="Gene3D" id="1.10.10.10">
    <property type="entry name" value="Winged helix-like DNA-binding domain superfamily/Winged helix DNA-binding domain"/>
    <property type="match status" value="1"/>
</dbReference>
<dbReference type="InterPro" id="IPR039425">
    <property type="entry name" value="RNA_pol_sigma-70-like"/>
</dbReference>
<dbReference type="CDD" id="cd06171">
    <property type="entry name" value="Sigma70_r4"/>
    <property type="match status" value="1"/>
</dbReference>
<comment type="similarity">
    <text evidence="1">Belongs to the sigma-70 factor family. ECF subfamily.</text>
</comment>
<dbReference type="InterPro" id="IPR013325">
    <property type="entry name" value="RNA_pol_sigma_r2"/>
</dbReference>
<dbReference type="SUPFAM" id="SSF88946">
    <property type="entry name" value="Sigma2 domain of RNA polymerase sigma factors"/>
    <property type="match status" value="1"/>
</dbReference>
<protein>
    <submittedName>
        <fullName evidence="9">RNA polymerase sigma factor</fullName>
    </submittedName>
</protein>
<dbReference type="SUPFAM" id="SSF88659">
    <property type="entry name" value="Sigma3 and sigma4 domains of RNA polymerase sigma factors"/>
    <property type="match status" value="1"/>
</dbReference>
<sequence>MSEATAETRFAELAHIVGEPLRRYVVRRAPSADVDDVMADVFLVLWRRLDDVPHDTPLPWSYGVARGCLANARRSTQRQLRLVERIARSEPPPLAEPSADHEDLLAALRRLKELDREVVTLWAWEGLAPREIAEVTGLTANAVSIRLHKARRQLASSLGKNDSPAGQNQGKRRPR</sequence>
<evidence type="ECO:0000259" key="7">
    <source>
        <dbReference type="Pfam" id="PF04542"/>
    </source>
</evidence>
<keyword evidence="5" id="KW-0804">Transcription</keyword>
<dbReference type="InterPro" id="IPR014284">
    <property type="entry name" value="RNA_pol_sigma-70_dom"/>
</dbReference>
<feature type="region of interest" description="Disordered" evidence="6">
    <location>
        <begin position="153"/>
        <end position="175"/>
    </location>
</feature>
<keyword evidence="4" id="KW-0238">DNA-binding</keyword>
<evidence type="ECO:0000256" key="6">
    <source>
        <dbReference type="SAM" id="MobiDB-lite"/>
    </source>
</evidence>
<dbReference type="Proteomes" id="UP001589890">
    <property type="component" value="Unassembled WGS sequence"/>
</dbReference>
<dbReference type="InterPro" id="IPR036388">
    <property type="entry name" value="WH-like_DNA-bd_sf"/>
</dbReference>
<reference evidence="9 10" key="1">
    <citation type="submission" date="2024-09" db="EMBL/GenBank/DDBJ databases">
        <authorList>
            <person name="Sun Q."/>
            <person name="Mori K."/>
        </authorList>
    </citation>
    <scope>NUCLEOTIDE SEQUENCE [LARGE SCALE GENOMIC DNA]</scope>
    <source>
        <strain evidence="9 10">CGMCC 1.15906</strain>
    </source>
</reference>
<feature type="compositionally biased region" description="Polar residues" evidence="6">
    <location>
        <begin position="154"/>
        <end position="169"/>
    </location>
</feature>
<dbReference type="Gene3D" id="1.10.1740.10">
    <property type="match status" value="1"/>
</dbReference>
<evidence type="ECO:0000313" key="9">
    <source>
        <dbReference type="EMBL" id="MFC0623179.1"/>
    </source>
</evidence>
<keyword evidence="10" id="KW-1185">Reference proteome</keyword>
<proteinExistence type="inferred from homology"/>
<gene>
    <name evidence="9" type="ORF">ACFFGN_03845</name>
</gene>
<dbReference type="NCBIfam" id="TIGR02937">
    <property type="entry name" value="sigma70-ECF"/>
    <property type="match status" value="1"/>
</dbReference>
<evidence type="ECO:0000313" key="10">
    <source>
        <dbReference type="Proteomes" id="UP001589890"/>
    </source>
</evidence>
<evidence type="ECO:0000256" key="1">
    <source>
        <dbReference type="ARBA" id="ARBA00010641"/>
    </source>
</evidence>
<dbReference type="RefSeq" id="WP_380043886.1">
    <property type="nucleotide sequence ID" value="NZ_JBHLTC010000002.1"/>
</dbReference>
<organism evidence="9 10">
    <name type="scientific">Kribbella deserti</name>
    <dbReference type="NCBI Taxonomy" id="1926257"/>
    <lineage>
        <taxon>Bacteria</taxon>
        <taxon>Bacillati</taxon>
        <taxon>Actinomycetota</taxon>
        <taxon>Actinomycetes</taxon>
        <taxon>Propionibacteriales</taxon>
        <taxon>Kribbellaceae</taxon>
        <taxon>Kribbella</taxon>
    </lineage>
</organism>
<name>A0ABV6QEW7_9ACTN</name>
<evidence type="ECO:0000256" key="4">
    <source>
        <dbReference type="ARBA" id="ARBA00023125"/>
    </source>
</evidence>
<dbReference type="InterPro" id="IPR013249">
    <property type="entry name" value="RNA_pol_sigma70_r4_t2"/>
</dbReference>
<feature type="domain" description="RNA polymerase sigma-70 region 2" evidence="7">
    <location>
        <begin position="21"/>
        <end position="78"/>
    </location>
</feature>